<protein>
    <submittedName>
        <fullName evidence="1">Uncharacterized protein</fullName>
    </submittedName>
</protein>
<dbReference type="EMBL" id="MU167218">
    <property type="protein sequence ID" value="KAG0150569.1"/>
    <property type="molecule type" value="Genomic_DNA"/>
</dbReference>
<comment type="caution">
    <text evidence="1">The sequence shown here is derived from an EMBL/GenBank/DDBJ whole genome shotgun (WGS) entry which is preliminary data.</text>
</comment>
<reference evidence="1" key="1">
    <citation type="submission" date="2013-11" db="EMBL/GenBank/DDBJ databases">
        <title>Genome sequence of the fusiform rust pathogen reveals effectors for host alternation and coevolution with pine.</title>
        <authorList>
            <consortium name="DOE Joint Genome Institute"/>
            <person name="Smith K."/>
            <person name="Pendleton A."/>
            <person name="Kubisiak T."/>
            <person name="Anderson C."/>
            <person name="Salamov A."/>
            <person name="Aerts A."/>
            <person name="Riley R."/>
            <person name="Clum A."/>
            <person name="Lindquist E."/>
            <person name="Ence D."/>
            <person name="Campbell M."/>
            <person name="Kronenberg Z."/>
            <person name="Feau N."/>
            <person name="Dhillon B."/>
            <person name="Hamelin R."/>
            <person name="Burleigh J."/>
            <person name="Smith J."/>
            <person name="Yandell M."/>
            <person name="Nelson C."/>
            <person name="Grigoriev I."/>
            <person name="Davis J."/>
        </authorList>
    </citation>
    <scope>NUCLEOTIDE SEQUENCE</scope>
    <source>
        <strain evidence="1">G11</strain>
    </source>
</reference>
<dbReference type="Proteomes" id="UP000886653">
    <property type="component" value="Unassembled WGS sequence"/>
</dbReference>
<keyword evidence="2" id="KW-1185">Reference proteome</keyword>
<name>A0A9P6NRA6_9BASI</name>
<evidence type="ECO:0000313" key="2">
    <source>
        <dbReference type="Proteomes" id="UP000886653"/>
    </source>
</evidence>
<proteinExistence type="predicted"/>
<gene>
    <name evidence="1" type="ORF">CROQUDRAFT_177586</name>
</gene>
<accession>A0A9P6NRA6</accession>
<sequence length="125" mass="14135">MRFNGCELNSHLHQHTHTHKRLAPRYSPSYRCSPTHTILSHCAHSTAPSSKGLIQIKSVNIFTRTRMFTHARKAGDCYKSPIGGRRKSDLQVFYKPQSAEIDSAVVTFAIQIYLGMFGIVEPYVT</sequence>
<dbReference type="AlphaFoldDB" id="A0A9P6NRA6"/>
<evidence type="ECO:0000313" key="1">
    <source>
        <dbReference type="EMBL" id="KAG0150569.1"/>
    </source>
</evidence>
<organism evidence="1 2">
    <name type="scientific">Cronartium quercuum f. sp. fusiforme G11</name>
    <dbReference type="NCBI Taxonomy" id="708437"/>
    <lineage>
        <taxon>Eukaryota</taxon>
        <taxon>Fungi</taxon>
        <taxon>Dikarya</taxon>
        <taxon>Basidiomycota</taxon>
        <taxon>Pucciniomycotina</taxon>
        <taxon>Pucciniomycetes</taxon>
        <taxon>Pucciniales</taxon>
        <taxon>Coleosporiaceae</taxon>
        <taxon>Cronartium</taxon>
    </lineage>
</organism>